<reference evidence="1 2" key="1">
    <citation type="journal article" date="2011" name="Science">
        <title>The Selaginella genome identifies genetic changes associated with the evolution of vascular plants.</title>
        <authorList>
            <person name="Banks J.A."/>
            <person name="Nishiyama T."/>
            <person name="Hasebe M."/>
            <person name="Bowman J.L."/>
            <person name="Gribskov M."/>
            <person name="dePamphilis C."/>
            <person name="Albert V.A."/>
            <person name="Aono N."/>
            <person name="Aoyama T."/>
            <person name="Ambrose B.A."/>
            <person name="Ashton N.W."/>
            <person name="Axtell M.J."/>
            <person name="Barker E."/>
            <person name="Barker M.S."/>
            <person name="Bennetzen J.L."/>
            <person name="Bonawitz N.D."/>
            <person name="Chapple C."/>
            <person name="Cheng C."/>
            <person name="Correa L.G."/>
            <person name="Dacre M."/>
            <person name="DeBarry J."/>
            <person name="Dreyer I."/>
            <person name="Elias M."/>
            <person name="Engstrom E.M."/>
            <person name="Estelle M."/>
            <person name="Feng L."/>
            <person name="Finet C."/>
            <person name="Floyd S.K."/>
            <person name="Frommer W.B."/>
            <person name="Fujita T."/>
            <person name="Gramzow L."/>
            <person name="Gutensohn M."/>
            <person name="Harholt J."/>
            <person name="Hattori M."/>
            <person name="Heyl A."/>
            <person name="Hirai T."/>
            <person name="Hiwatashi Y."/>
            <person name="Ishikawa M."/>
            <person name="Iwata M."/>
            <person name="Karol K.G."/>
            <person name="Koehler B."/>
            <person name="Kolukisaoglu U."/>
            <person name="Kubo M."/>
            <person name="Kurata T."/>
            <person name="Lalonde S."/>
            <person name="Li K."/>
            <person name="Li Y."/>
            <person name="Litt A."/>
            <person name="Lyons E."/>
            <person name="Manning G."/>
            <person name="Maruyama T."/>
            <person name="Michael T.P."/>
            <person name="Mikami K."/>
            <person name="Miyazaki S."/>
            <person name="Morinaga S."/>
            <person name="Murata T."/>
            <person name="Mueller-Roeber B."/>
            <person name="Nelson D.R."/>
            <person name="Obara M."/>
            <person name="Oguri Y."/>
            <person name="Olmstead R.G."/>
            <person name="Onodera N."/>
            <person name="Petersen B.L."/>
            <person name="Pils B."/>
            <person name="Prigge M."/>
            <person name="Rensing S.A."/>
            <person name="Riano-Pachon D.M."/>
            <person name="Roberts A.W."/>
            <person name="Sato Y."/>
            <person name="Scheller H.V."/>
            <person name="Schulz B."/>
            <person name="Schulz C."/>
            <person name="Shakirov E.V."/>
            <person name="Shibagaki N."/>
            <person name="Shinohara N."/>
            <person name="Shippen D.E."/>
            <person name="Soerensen I."/>
            <person name="Sotooka R."/>
            <person name="Sugimoto N."/>
            <person name="Sugita M."/>
            <person name="Sumikawa N."/>
            <person name="Tanurdzic M."/>
            <person name="Theissen G."/>
            <person name="Ulvskov P."/>
            <person name="Wakazuki S."/>
            <person name="Weng J.K."/>
            <person name="Willats W.W."/>
            <person name="Wipf D."/>
            <person name="Wolf P.G."/>
            <person name="Yang L."/>
            <person name="Zimmer A.D."/>
            <person name="Zhu Q."/>
            <person name="Mitros T."/>
            <person name="Hellsten U."/>
            <person name="Loque D."/>
            <person name="Otillar R."/>
            <person name="Salamov A."/>
            <person name="Schmutz J."/>
            <person name="Shapiro H."/>
            <person name="Lindquist E."/>
            <person name="Lucas S."/>
            <person name="Rokhsar D."/>
            <person name="Grigoriev I.V."/>
        </authorList>
    </citation>
    <scope>NUCLEOTIDE SEQUENCE [LARGE SCALE GENOMIC DNA]</scope>
</reference>
<dbReference type="AlphaFoldDB" id="D8RPQ5"/>
<evidence type="ECO:0000313" key="1">
    <source>
        <dbReference type="EMBL" id="EFJ26295.1"/>
    </source>
</evidence>
<dbReference type="Gramene" id="EFJ26295">
    <property type="protein sequence ID" value="EFJ26295"/>
    <property type="gene ID" value="SELMODRAFT_413511"/>
</dbReference>
<proteinExistence type="predicted"/>
<sequence>MDFLVAVWAKQIVKVKQNSYLKITQVIDEVQKNLELQQIEQCILNSKKSKVKKLLVIADICCDKDWLDCIAEICSCGRNGKASEELIYNIAKSKLSFNEQTSCLELFNTGHRNNDKRYLNHCPGASVYTTSVFLKLLTSGKKLGMYEPEFHCPTAWERELCPWHLELWRQMPSSPFELDLYLECHLEALLEGVEML</sequence>
<accession>D8RPQ5</accession>
<evidence type="ECO:0000313" key="2">
    <source>
        <dbReference type="Proteomes" id="UP000001514"/>
    </source>
</evidence>
<dbReference type="HOGENOM" id="CLU_1392291_0_0_1"/>
<protein>
    <submittedName>
        <fullName evidence="1">Uncharacterized protein</fullName>
    </submittedName>
</protein>
<dbReference type="KEGG" id="smo:SELMODRAFT_413511"/>
<keyword evidence="2" id="KW-1185">Reference proteome</keyword>
<dbReference type="InParanoid" id="D8RPQ5"/>
<gene>
    <name evidence="1" type="ORF">SELMODRAFT_413511</name>
</gene>
<dbReference type="Proteomes" id="UP000001514">
    <property type="component" value="Unassembled WGS sequence"/>
</dbReference>
<organism evidence="2">
    <name type="scientific">Selaginella moellendorffii</name>
    <name type="common">Spikemoss</name>
    <dbReference type="NCBI Taxonomy" id="88036"/>
    <lineage>
        <taxon>Eukaryota</taxon>
        <taxon>Viridiplantae</taxon>
        <taxon>Streptophyta</taxon>
        <taxon>Embryophyta</taxon>
        <taxon>Tracheophyta</taxon>
        <taxon>Lycopodiopsida</taxon>
        <taxon>Selaginellales</taxon>
        <taxon>Selaginellaceae</taxon>
        <taxon>Selaginella</taxon>
    </lineage>
</organism>
<dbReference type="EMBL" id="GL377585">
    <property type="protein sequence ID" value="EFJ26295.1"/>
    <property type="molecule type" value="Genomic_DNA"/>
</dbReference>
<name>D8RPQ5_SELML</name>